<protein>
    <submittedName>
        <fullName evidence="1">Uncharacterized protein</fullName>
    </submittedName>
</protein>
<evidence type="ECO:0000313" key="2">
    <source>
        <dbReference type="Proteomes" id="UP001303046"/>
    </source>
</evidence>
<sequence>MPVVDHYHQRSRSASLLIHSPPHDARIPYKTTSHGQTIGDLNSTAYGDGKDTFDLEYAAVKILMRKLMWCADDTEKVSTSCIAIRSGHSHPRFLGHLLKRPAGRLSSTCLQELSSSSWKWAHDRKWKF</sequence>
<organism evidence="1 2">
    <name type="scientific">Necator americanus</name>
    <name type="common">Human hookworm</name>
    <dbReference type="NCBI Taxonomy" id="51031"/>
    <lineage>
        <taxon>Eukaryota</taxon>
        <taxon>Metazoa</taxon>
        <taxon>Ecdysozoa</taxon>
        <taxon>Nematoda</taxon>
        <taxon>Chromadorea</taxon>
        <taxon>Rhabditida</taxon>
        <taxon>Rhabditina</taxon>
        <taxon>Rhabditomorpha</taxon>
        <taxon>Strongyloidea</taxon>
        <taxon>Ancylostomatidae</taxon>
        <taxon>Bunostominae</taxon>
        <taxon>Necator</taxon>
    </lineage>
</organism>
<evidence type="ECO:0000313" key="1">
    <source>
        <dbReference type="EMBL" id="KAK6759866.1"/>
    </source>
</evidence>
<comment type="caution">
    <text evidence="1">The sequence shown here is derived from an EMBL/GenBank/DDBJ whole genome shotgun (WGS) entry which is preliminary data.</text>
</comment>
<accession>A0ABR1EDK1</accession>
<proteinExistence type="predicted"/>
<name>A0ABR1EDK1_NECAM</name>
<reference evidence="1 2" key="1">
    <citation type="submission" date="2023-08" db="EMBL/GenBank/DDBJ databases">
        <title>A Necator americanus chromosomal reference genome.</title>
        <authorList>
            <person name="Ilik V."/>
            <person name="Petrzelkova K.J."/>
            <person name="Pardy F."/>
            <person name="Fuh T."/>
            <person name="Niatou-Singa F.S."/>
            <person name="Gouil Q."/>
            <person name="Baker L."/>
            <person name="Ritchie M.E."/>
            <person name="Jex A.R."/>
            <person name="Gazzola D."/>
            <person name="Li H."/>
            <person name="Toshio Fujiwara R."/>
            <person name="Zhan B."/>
            <person name="Aroian R.V."/>
            <person name="Pafco B."/>
            <person name="Schwarz E.M."/>
        </authorList>
    </citation>
    <scope>NUCLEOTIDE SEQUENCE [LARGE SCALE GENOMIC DNA]</scope>
    <source>
        <strain evidence="1 2">Aroian</strain>
        <tissue evidence="1">Whole animal</tissue>
    </source>
</reference>
<keyword evidence="2" id="KW-1185">Reference proteome</keyword>
<gene>
    <name evidence="1" type="primary">Necator_chrX.g21598</name>
    <name evidence="1" type="ORF">RB195_021437</name>
</gene>
<dbReference type="Proteomes" id="UP001303046">
    <property type="component" value="Unassembled WGS sequence"/>
</dbReference>
<dbReference type="EMBL" id="JAVFWL010000006">
    <property type="protein sequence ID" value="KAK6759866.1"/>
    <property type="molecule type" value="Genomic_DNA"/>
</dbReference>